<dbReference type="GO" id="GO:0009306">
    <property type="term" value="P:protein secretion"/>
    <property type="evidence" value="ECO:0007669"/>
    <property type="project" value="InterPro"/>
</dbReference>
<evidence type="ECO:0000256" key="8">
    <source>
        <dbReference type="SAM" id="Phobius"/>
    </source>
</evidence>
<evidence type="ECO:0000256" key="1">
    <source>
        <dbReference type="ARBA" id="ARBA00004167"/>
    </source>
</evidence>
<gene>
    <name evidence="11" type="ORF">C2134_20195</name>
</gene>
<keyword evidence="5 8" id="KW-1133">Transmembrane helix</keyword>
<keyword evidence="4 8" id="KW-0812">Transmembrane</keyword>
<dbReference type="PANTHER" id="PTHR30386">
    <property type="entry name" value="MEMBRANE FUSION SUBUNIT OF EMRAB-TOLC MULTIDRUG EFFLUX PUMP"/>
    <property type="match status" value="1"/>
</dbReference>
<feature type="domain" description="AprE-like beta-barrel" evidence="10">
    <location>
        <begin position="302"/>
        <end position="393"/>
    </location>
</feature>
<comment type="similarity">
    <text evidence="2">Belongs to the membrane fusion protein (MFP) (TC 8.A.1) family.</text>
</comment>
<evidence type="ECO:0000256" key="5">
    <source>
        <dbReference type="ARBA" id="ARBA00022989"/>
    </source>
</evidence>
<dbReference type="Gene3D" id="2.40.50.100">
    <property type="match status" value="1"/>
</dbReference>
<protein>
    <submittedName>
        <fullName evidence="11">Secretion protein</fullName>
    </submittedName>
</protein>
<dbReference type="PANTHER" id="PTHR30386:SF28">
    <property type="entry name" value="EXPORTED PROTEIN"/>
    <property type="match status" value="1"/>
</dbReference>
<comment type="caution">
    <text evidence="11">The sequence shown here is derived from an EMBL/GenBank/DDBJ whole genome shotgun (WGS) entry which is preliminary data.</text>
</comment>
<dbReference type="Pfam" id="PF26002">
    <property type="entry name" value="Beta-barrel_AprE"/>
    <property type="match status" value="1"/>
</dbReference>
<dbReference type="PRINTS" id="PR01490">
    <property type="entry name" value="RTXTOXIND"/>
</dbReference>
<evidence type="ECO:0000259" key="9">
    <source>
        <dbReference type="Pfam" id="PF25973"/>
    </source>
</evidence>
<feature type="domain" description="CzcB-like barrel-sandwich hybrid" evidence="9">
    <location>
        <begin position="76"/>
        <end position="290"/>
    </location>
</feature>
<evidence type="ECO:0000259" key="10">
    <source>
        <dbReference type="Pfam" id="PF26002"/>
    </source>
</evidence>
<evidence type="ECO:0000313" key="12">
    <source>
        <dbReference type="Proteomes" id="UP000236416"/>
    </source>
</evidence>
<dbReference type="InterPro" id="IPR050739">
    <property type="entry name" value="MFP"/>
</dbReference>
<dbReference type="GO" id="GO:0016020">
    <property type="term" value="C:membrane"/>
    <property type="evidence" value="ECO:0007669"/>
    <property type="project" value="UniProtKB-SubCell"/>
</dbReference>
<dbReference type="RefSeq" id="WP_103321855.1">
    <property type="nucleotide sequence ID" value="NZ_PPTF01000098.1"/>
</dbReference>
<proteinExistence type="inferred from homology"/>
<feature type="coiled-coil region" evidence="7">
    <location>
        <begin position="193"/>
        <end position="259"/>
    </location>
</feature>
<evidence type="ECO:0000256" key="4">
    <source>
        <dbReference type="ARBA" id="ARBA00022692"/>
    </source>
</evidence>
<feature type="coiled-coil region" evidence="7">
    <location>
        <begin position="134"/>
        <end position="161"/>
    </location>
</feature>
<dbReference type="Pfam" id="PF25973">
    <property type="entry name" value="BSH_CzcB"/>
    <property type="match status" value="1"/>
</dbReference>
<evidence type="ECO:0000256" key="3">
    <source>
        <dbReference type="ARBA" id="ARBA00022448"/>
    </source>
</evidence>
<sequence length="414" mass="45858">MQSLFRPQALSHATVSQYGNIILLRSTSLAWLTATFFLLSISIILLFSFASYTRKEQVNGVLMPLQGLIRLQSLQPGIVIAVKAKEGQQVHTGDVLFVLANERVSATHGDTASTISALLQARRDSLQNETGLLHHQMEQKINAQQRRLKDLGSEIQRIDEQVMLQKGRIKLAEQAVERNDKLLSSHFISAAALQDKQAELIDQQAKLADLQRAKASTENDRDTAAQDLNDLRFQIRRDEAAAQRNVDAAEQDLTENEAKRTTLIRATQAGIVSGIATQAGQTVSSSMSLANLSPIGSPLEAELYAPSRAAGFAKPGQIVQIRYQAYPFQKFGQFQGVIREVSHSPMTKDELPMGSNATEPLYRIRVRLQNQSVKTYGQQQPLKAGMALDASILLEQRKLYEWVLEPLFSISGKV</sequence>
<reference evidence="11 12" key="1">
    <citation type="submission" date="2018-01" db="EMBL/GenBank/DDBJ databases">
        <title>Genomic Sequence of Chromobacterium MWU13-2610 from wild cranberry bogs within the Cape Cod National Seashore.</title>
        <authorList>
            <person name="O'Hara-Hanley K."/>
            <person name="Soby S."/>
            <person name="Harrison A."/>
        </authorList>
    </citation>
    <scope>NUCLEOTIDE SEQUENCE [LARGE SCALE GENOMIC DNA]</scope>
    <source>
        <strain evidence="11 12">MWU13-2610</strain>
    </source>
</reference>
<dbReference type="Gene3D" id="2.40.30.170">
    <property type="match status" value="1"/>
</dbReference>
<evidence type="ECO:0000256" key="7">
    <source>
        <dbReference type="SAM" id="Coils"/>
    </source>
</evidence>
<dbReference type="InterPro" id="IPR058982">
    <property type="entry name" value="Beta-barrel_AprE"/>
</dbReference>
<dbReference type="InterPro" id="IPR006144">
    <property type="entry name" value="Secretion_HlyD_CS"/>
</dbReference>
<accession>A0A2K4MIF8</accession>
<evidence type="ECO:0000256" key="2">
    <source>
        <dbReference type="ARBA" id="ARBA00009477"/>
    </source>
</evidence>
<keyword evidence="12" id="KW-1185">Reference proteome</keyword>
<dbReference type="InterPro" id="IPR058647">
    <property type="entry name" value="BSH_CzcB-like"/>
</dbReference>
<dbReference type="EMBL" id="PPTF01000098">
    <property type="protein sequence ID" value="POA96867.1"/>
    <property type="molecule type" value="Genomic_DNA"/>
</dbReference>
<evidence type="ECO:0000313" key="11">
    <source>
        <dbReference type="EMBL" id="POA96867.1"/>
    </source>
</evidence>
<feature type="transmembrane region" description="Helical" evidence="8">
    <location>
        <begin position="29"/>
        <end position="50"/>
    </location>
</feature>
<dbReference type="AlphaFoldDB" id="A0A2K4MIF8"/>
<keyword evidence="7" id="KW-0175">Coiled coil</keyword>
<keyword evidence="3" id="KW-0813">Transport</keyword>
<keyword evidence="6 8" id="KW-0472">Membrane</keyword>
<name>A0A2K4MIF8_9NEIS</name>
<organism evidence="11 12">
    <name type="scientific">Chromobacterium sinusclupearum</name>
    <dbReference type="NCBI Taxonomy" id="2077146"/>
    <lineage>
        <taxon>Bacteria</taxon>
        <taxon>Pseudomonadati</taxon>
        <taxon>Pseudomonadota</taxon>
        <taxon>Betaproteobacteria</taxon>
        <taxon>Neisseriales</taxon>
        <taxon>Chromobacteriaceae</taxon>
        <taxon>Chromobacterium</taxon>
    </lineage>
</organism>
<dbReference type="Proteomes" id="UP000236416">
    <property type="component" value="Unassembled WGS sequence"/>
</dbReference>
<evidence type="ECO:0000256" key="6">
    <source>
        <dbReference type="ARBA" id="ARBA00023136"/>
    </source>
</evidence>
<dbReference type="PROSITE" id="PS00543">
    <property type="entry name" value="HLYD_FAMILY"/>
    <property type="match status" value="1"/>
</dbReference>
<comment type="subcellular location">
    <subcellularLocation>
        <location evidence="1">Membrane</location>
        <topology evidence="1">Single-pass membrane protein</topology>
    </subcellularLocation>
</comment>